<dbReference type="GO" id="GO:0072659">
    <property type="term" value="P:protein localization to plasma membrane"/>
    <property type="evidence" value="ECO:0007669"/>
    <property type="project" value="TreeGrafter"/>
</dbReference>
<evidence type="ECO:0000256" key="2">
    <source>
        <dbReference type="ARBA" id="ARBA00005462"/>
    </source>
</evidence>
<dbReference type="PANTHER" id="PTHR10372:SF25">
    <property type="entry name" value="PLAKOPHILIN-2"/>
    <property type="match status" value="1"/>
</dbReference>
<reference evidence="8" key="3">
    <citation type="submission" date="2025-09" db="UniProtKB">
        <authorList>
            <consortium name="Ensembl"/>
        </authorList>
    </citation>
    <scope>IDENTIFICATION</scope>
</reference>
<dbReference type="AlphaFoldDB" id="A0A3P8RFR7"/>
<dbReference type="GO" id="GO:0045110">
    <property type="term" value="P:intermediate filament bundle assembly"/>
    <property type="evidence" value="ECO:0007669"/>
    <property type="project" value="TreeGrafter"/>
</dbReference>
<proteinExistence type="inferred from homology"/>
<accession>A0A3P8RFR7</accession>
<sequence length="790" mass="88742">MDDPFFKSALPAHDSSVLDDTSLALPADLRSSTQPDEDRNQRVHRQVQLTMSRKSKKTQSNGGVCSQKYETASLNDADGLLTNTKVNRSSFSSHSFSGDHDRKPSRRLEVSPQSSPEQPHRHFKCSTYSGMPTPSVSSHSPKVGTHLAKSASFHHHVFSDLPHSTQRCAYTPARGNVQQRTFRQTLGLQSVPANAAFRKNGEYGSKWTYRQSTVKPTFTEKMQRRNGDTMFSSIQPKDSMFGLKQKRERGHYKSLRVNSYPPSVSSVETDAGRRAATQLPIKQMHVQNVTKLMSVSKSPRMTMEKAVQLLTQNEEEKLICATSFIQNECFKSAIARGKICHVNGIEKLMFLLNNDSEEVQRATAGALRNAVYENDRNKLNVKENAGLSLIPTVLNSSRDKETRRHLTGLLWNLSSHDMLKEAFPHHALSTLSRSVLVPSSGIFEGENPKDELLVDDETFINATGCLRNLSSAGRYVRKAMRNCDNLIDSLIYYIRGTVANRKMDDKLHNFQTDSTENCVCILHNLSYQIESELPKKNDQVLTESRQDLDSQPKTLGCFSYRSAKITEYAVHQHPLLEPEPNPNPHGIEWLWDTITVRMYISLMACSTNDTIKEAAIGALQNITAGKHEINRGIAVIIVQRENGLEKIKEILNGESSNLKIPAVSLIKNISRYDQLRPAIANQVLSEMVKMLPFDSTDVNQTSEVTISLCEILTYLCLSDAKNADAIIENRGIPKIINISKTDKGPSRMQKAACLLLHVIWKNNEVHETLKKRGFKKYDFVNARTKRALSS</sequence>
<evidence type="ECO:0008006" key="10">
    <source>
        <dbReference type="Google" id="ProtNLM"/>
    </source>
</evidence>
<dbReference type="GO" id="GO:0007507">
    <property type="term" value="P:heart development"/>
    <property type="evidence" value="ECO:0007669"/>
    <property type="project" value="TreeGrafter"/>
</dbReference>
<feature type="compositionally biased region" description="Basic and acidic residues" evidence="7">
    <location>
        <begin position="97"/>
        <end position="109"/>
    </location>
</feature>
<dbReference type="GeneTree" id="ENSGT00940000158677"/>
<dbReference type="GO" id="GO:0005886">
    <property type="term" value="C:plasma membrane"/>
    <property type="evidence" value="ECO:0007669"/>
    <property type="project" value="TreeGrafter"/>
</dbReference>
<dbReference type="Bgee" id="ENSACLG00000026837">
    <property type="expression patterns" value="Expressed in anal fin and 3 other cell types or tissues"/>
</dbReference>
<dbReference type="STRING" id="8154.ENSACLP00000039801"/>
<evidence type="ECO:0000256" key="3">
    <source>
        <dbReference type="ARBA" id="ARBA00022737"/>
    </source>
</evidence>
<dbReference type="InterPro" id="IPR011989">
    <property type="entry name" value="ARM-like"/>
</dbReference>
<dbReference type="PROSITE" id="PS50176">
    <property type="entry name" value="ARM_REPEAT"/>
    <property type="match status" value="1"/>
</dbReference>
<gene>
    <name evidence="8" type="primary">PKP2</name>
</gene>
<protein>
    <recommendedName>
        <fullName evidence="10">Plakophilin 2</fullName>
    </recommendedName>
</protein>
<keyword evidence="3" id="KW-0677">Repeat</keyword>
<dbReference type="Gene3D" id="1.25.10.10">
    <property type="entry name" value="Leucine-rich Repeat Variant"/>
    <property type="match status" value="1"/>
</dbReference>
<dbReference type="GO" id="GO:0002934">
    <property type="term" value="P:desmosome organization"/>
    <property type="evidence" value="ECO:0007669"/>
    <property type="project" value="TreeGrafter"/>
</dbReference>
<dbReference type="OrthoDB" id="3245100at2759"/>
<reference evidence="8" key="2">
    <citation type="submission" date="2025-08" db="UniProtKB">
        <authorList>
            <consortium name="Ensembl"/>
        </authorList>
    </citation>
    <scope>IDENTIFICATION</scope>
</reference>
<comment type="similarity">
    <text evidence="2">Belongs to the beta-catenin family.</text>
</comment>
<evidence type="ECO:0000313" key="9">
    <source>
        <dbReference type="Proteomes" id="UP000265100"/>
    </source>
</evidence>
<feature type="compositionally biased region" description="Polar residues" evidence="7">
    <location>
        <begin position="47"/>
        <end position="65"/>
    </location>
</feature>
<dbReference type="Ensembl" id="ENSACLT00000040743.2">
    <property type="protein sequence ID" value="ENSACLP00000039801.1"/>
    <property type="gene ID" value="ENSACLG00000026837.2"/>
</dbReference>
<evidence type="ECO:0000256" key="5">
    <source>
        <dbReference type="ARBA" id="ARBA00022949"/>
    </source>
</evidence>
<dbReference type="PANTHER" id="PTHR10372">
    <property type="entry name" value="PLAKOPHILLIN-RELATED"/>
    <property type="match status" value="1"/>
</dbReference>
<comment type="subcellular location">
    <subcellularLocation>
        <location evidence="1">Cell junction</location>
    </subcellularLocation>
</comment>
<keyword evidence="5" id="KW-0965">Cell junction</keyword>
<dbReference type="InterPro" id="IPR000225">
    <property type="entry name" value="Armadillo"/>
</dbReference>
<feature type="repeat" description="ARM" evidence="6">
    <location>
        <begin position="343"/>
        <end position="385"/>
    </location>
</feature>
<keyword evidence="4" id="KW-0130">Cell adhesion</keyword>
<reference evidence="8" key="1">
    <citation type="submission" date="2018-05" db="EMBL/GenBank/DDBJ databases">
        <authorList>
            <person name="Datahose"/>
        </authorList>
    </citation>
    <scope>NUCLEOTIDE SEQUENCE</scope>
</reference>
<evidence type="ECO:0000313" key="8">
    <source>
        <dbReference type="Ensembl" id="ENSACLP00000039801.1"/>
    </source>
</evidence>
<evidence type="ECO:0000256" key="7">
    <source>
        <dbReference type="SAM" id="MobiDB-lite"/>
    </source>
</evidence>
<organism evidence="8 9">
    <name type="scientific">Astatotilapia calliptera</name>
    <name type="common">Eastern happy</name>
    <name type="synonym">Chromis callipterus</name>
    <dbReference type="NCBI Taxonomy" id="8154"/>
    <lineage>
        <taxon>Eukaryota</taxon>
        <taxon>Metazoa</taxon>
        <taxon>Chordata</taxon>
        <taxon>Craniata</taxon>
        <taxon>Vertebrata</taxon>
        <taxon>Euteleostomi</taxon>
        <taxon>Actinopterygii</taxon>
        <taxon>Neopterygii</taxon>
        <taxon>Teleostei</taxon>
        <taxon>Neoteleostei</taxon>
        <taxon>Acanthomorphata</taxon>
        <taxon>Ovalentaria</taxon>
        <taxon>Cichlomorphae</taxon>
        <taxon>Cichliformes</taxon>
        <taxon>Cichlidae</taxon>
        <taxon>African cichlids</taxon>
        <taxon>Pseudocrenilabrinae</taxon>
        <taxon>Haplochromini</taxon>
        <taxon>Astatotilapia</taxon>
    </lineage>
</organism>
<feature type="region of interest" description="Disordered" evidence="7">
    <location>
        <begin position="89"/>
        <end position="123"/>
    </location>
</feature>
<evidence type="ECO:0000256" key="6">
    <source>
        <dbReference type="PROSITE-ProRule" id="PRU00259"/>
    </source>
</evidence>
<dbReference type="RefSeq" id="XP_026003775.1">
    <property type="nucleotide sequence ID" value="XM_026147990.1"/>
</dbReference>
<evidence type="ECO:0000256" key="4">
    <source>
        <dbReference type="ARBA" id="ARBA00022889"/>
    </source>
</evidence>
<dbReference type="InterPro" id="IPR028435">
    <property type="entry name" value="Plakophilin/d_Catenin"/>
</dbReference>
<dbReference type="GO" id="GO:0005737">
    <property type="term" value="C:cytoplasm"/>
    <property type="evidence" value="ECO:0007669"/>
    <property type="project" value="TreeGrafter"/>
</dbReference>
<name>A0A3P8RFR7_ASTCA</name>
<dbReference type="Proteomes" id="UP000265100">
    <property type="component" value="Chromosome 17"/>
</dbReference>
<dbReference type="GO" id="GO:0005634">
    <property type="term" value="C:nucleus"/>
    <property type="evidence" value="ECO:0007669"/>
    <property type="project" value="TreeGrafter"/>
</dbReference>
<dbReference type="GO" id="GO:0005912">
    <property type="term" value="C:adherens junction"/>
    <property type="evidence" value="ECO:0007669"/>
    <property type="project" value="TreeGrafter"/>
</dbReference>
<keyword evidence="9" id="KW-1185">Reference proteome</keyword>
<dbReference type="GO" id="GO:0014704">
    <property type="term" value="C:intercalated disc"/>
    <property type="evidence" value="ECO:0007669"/>
    <property type="project" value="TreeGrafter"/>
</dbReference>
<dbReference type="Pfam" id="PF00514">
    <property type="entry name" value="Arm"/>
    <property type="match status" value="1"/>
</dbReference>
<feature type="region of interest" description="Disordered" evidence="7">
    <location>
        <begin position="19"/>
        <end position="65"/>
    </location>
</feature>
<evidence type="ECO:0000256" key="1">
    <source>
        <dbReference type="ARBA" id="ARBA00004282"/>
    </source>
</evidence>
<dbReference type="OMA" id="VLLHTMW"/>
<dbReference type="GO" id="GO:0098609">
    <property type="term" value="P:cell-cell adhesion"/>
    <property type="evidence" value="ECO:0007669"/>
    <property type="project" value="InterPro"/>
</dbReference>
<dbReference type="InterPro" id="IPR016024">
    <property type="entry name" value="ARM-type_fold"/>
</dbReference>
<dbReference type="SMART" id="SM00185">
    <property type="entry name" value="ARM"/>
    <property type="match status" value="6"/>
</dbReference>
<dbReference type="SUPFAM" id="SSF48371">
    <property type="entry name" value="ARM repeat"/>
    <property type="match status" value="1"/>
</dbReference>
<dbReference type="GeneID" id="113009586"/>